<evidence type="ECO:0000256" key="9">
    <source>
        <dbReference type="ARBA" id="ARBA00023052"/>
    </source>
</evidence>
<dbReference type="InterPro" id="IPR011896">
    <property type="entry name" value="OFOB"/>
</dbReference>
<dbReference type="CDD" id="cd03375">
    <property type="entry name" value="TPP_OGFOR"/>
    <property type="match status" value="1"/>
</dbReference>
<dbReference type="GO" id="GO:0051536">
    <property type="term" value="F:iron-sulfur cluster binding"/>
    <property type="evidence" value="ECO:0007669"/>
    <property type="project" value="UniProtKB-KW"/>
</dbReference>
<dbReference type="GO" id="GO:0006082">
    <property type="term" value="P:organic acid metabolic process"/>
    <property type="evidence" value="ECO:0007669"/>
    <property type="project" value="UniProtKB-ARBA"/>
</dbReference>
<dbReference type="GO" id="GO:0045333">
    <property type="term" value="P:cellular respiration"/>
    <property type="evidence" value="ECO:0007669"/>
    <property type="project" value="UniProtKB-ARBA"/>
</dbReference>
<comment type="caution">
    <text evidence="12">The sequence shown here is derived from an EMBL/GenBank/DDBJ whole genome shotgun (WGS) entry which is preliminary data.</text>
</comment>
<evidence type="ECO:0000256" key="5">
    <source>
        <dbReference type="ARBA" id="ARBA00022842"/>
    </source>
</evidence>
<reference evidence="12 13" key="1">
    <citation type="journal article" date="2015" name="Appl. Environ. Microbiol.">
        <title>Nanoarchaeota, Their Sulfolobales Host, and Nanoarchaeota Virus Distribution across Yellowstone National Park Hot Springs.</title>
        <authorList>
            <person name="Munson-McGee J.H."/>
            <person name="Field E.K."/>
            <person name="Bateson M."/>
            <person name="Rooney C."/>
            <person name="Stepanauskas R."/>
            <person name="Young M.J."/>
        </authorList>
    </citation>
    <scope>NUCLEOTIDE SEQUENCE [LARGE SCALE GENOMIC DNA]</scope>
    <source>
        <strain evidence="12">SCGC AB-777_O03</strain>
    </source>
</reference>
<evidence type="ECO:0000259" key="10">
    <source>
        <dbReference type="Pfam" id="PF02775"/>
    </source>
</evidence>
<dbReference type="InterPro" id="IPR029061">
    <property type="entry name" value="THDP-binding"/>
</dbReference>
<dbReference type="PANTHER" id="PTHR48084">
    <property type="entry name" value="2-OXOGLUTARATE OXIDOREDUCTASE SUBUNIT KORB-RELATED"/>
    <property type="match status" value="1"/>
</dbReference>
<dbReference type="Pfam" id="PF02775">
    <property type="entry name" value="TPP_enzyme_C"/>
    <property type="match status" value="1"/>
</dbReference>
<dbReference type="Gene3D" id="3.40.50.970">
    <property type="match status" value="1"/>
</dbReference>
<evidence type="ECO:0000256" key="8">
    <source>
        <dbReference type="ARBA" id="ARBA00023014"/>
    </source>
</evidence>
<comment type="cofactor">
    <cofactor evidence="3">
        <name>[4Fe-4S] cluster</name>
        <dbReference type="ChEBI" id="CHEBI:49883"/>
    </cofactor>
</comment>
<gene>
    <name evidence="12" type="ORF">DDW05_01700</name>
</gene>
<dbReference type="AlphaFoldDB" id="A0A2T9WTR0"/>
<evidence type="ECO:0000313" key="12">
    <source>
        <dbReference type="EMBL" id="PVU71218.1"/>
    </source>
</evidence>
<dbReference type="SUPFAM" id="SSF52518">
    <property type="entry name" value="Thiamin diphosphate-binding fold (THDP-binding)"/>
    <property type="match status" value="1"/>
</dbReference>
<evidence type="ECO:0000256" key="6">
    <source>
        <dbReference type="ARBA" id="ARBA00023002"/>
    </source>
</evidence>
<dbReference type="GO" id="GO:0044272">
    <property type="term" value="P:sulfur compound biosynthetic process"/>
    <property type="evidence" value="ECO:0007669"/>
    <property type="project" value="UniProtKB-ARBA"/>
</dbReference>
<protein>
    <submittedName>
        <fullName evidence="12">2-oxoglutarate synthase</fullName>
    </submittedName>
</protein>
<dbReference type="GO" id="GO:0046872">
    <property type="term" value="F:metal ion binding"/>
    <property type="evidence" value="ECO:0007669"/>
    <property type="project" value="UniProtKB-KW"/>
</dbReference>
<feature type="domain" description="Thiamine pyrophosphate enzyme TPP-binding" evidence="10">
    <location>
        <begin position="52"/>
        <end position="196"/>
    </location>
</feature>
<evidence type="ECO:0000313" key="13">
    <source>
        <dbReference type="Proteomes" id="UP000245908"/>
    </source>
</evidence>
<keyword evidence="4" id="KW-0479">Metal-binding</keyword>
<dbReference type="Pfam" id="PF12367">
    <property type="entry name" value="PFO_beta_C"/>
    <property type="match status" value="1"/>
</dbReference>
<dbReference type="EMBL" id="QEFH01000010">
    <property type="protein sequence ID" value="PVU71218.1"/>
    <property type="molecule type" value="Genomic_DNA"/>
</dbReference>
<dbReference type="Proteomes" id="UP000245908">
    <property type="component" value="Unassembled WGS sequence"/>
</dbReference>
<dbReference type="InterPro" id="IPR011766">
    <property type="entry name" value="TPP_enzyme_TPP-bd"/>
</dbReference>
<organism evidence="12 13">
    <name type="scientific">Nanobsidianus stetteri</name>
    <dbReference type="NCBI Taxonomy" id="1294122"/>
    <lineage>
        <taxon>Archaea</taxon>
        <taxon>Nanobdellota</taxon>
        <taxon>Candidatus Nanoarchaeia</taxon>
        <taxon>Nanoarchaeales</taxon>
        <taxon>Nanopusillaceae</taxon>
        <taxon>Candidatus Nanobsidianus</taxon>
    </lineage>
</organism>
<dbReference type="NCBIfam" id="TIGR02177">
    <property type="entry name" value="PorB_KorB"/>
    <property type="match status" value="1"/>
</dbReference>
<evidence type="ECO:0000256" key="7">
    <source>
        <dbReference type="ARBA" id="ARBA00023004"/>
    </source>
</evidence>
<evidence type="ECO:0000256" key="4">
    <source>
        <dbReference type="ARBA" id="ARBA00022723"/>
    </source>
</evidence>
<dbReference type="PANTHER" id="PTHR48084:SF2">
    <property type="entry name" value="PYRUVATE FERREDOXIN_FLAVODOXIN OXIDOREDUCTASE, BETA SUBUNIT"/>
    <property type="match status" value="1"/>
</dbReference>
<comment type="cofactor">
    <cofactor evidence="1">
        <name>Mg(2+)</name>
        <dbReference type="ChEBI" id="CHEBI:18420"/>
    </cofactor>
</comment>
<feature type="domain" description="Pyruvate ferredoxin oxidoreductase beta subunit C-terminal" evidence="11">
    <location>
        <begin position="204"/>
        <end position="265"/>
    </location>
</feature>
<comment type="cofactor">
    <cofactor evidence="2">
        <name>thiamine diphosphate</name>
        <dbReference type="ChEBI" id="CHEBI:58937"/>
    </cofactor>
</comment>
<evidence type="ECO:0000256" key="1">
    <source>
        <dbReference type="ARBA" id="ARBA00001946"/>
    </source>
</evidence>
<accession>A0A2T9WTR0</accession>
<keyword evidence="9" id="KW-0786">Thiamine pyrophosphate</keyword>
<proteinExistence type="predicted"/>
<evidence type="ECO:0000259" key="11">
    <source>
        <dbReference type="Pfam" id="PF12367"/>
    </source>
</evidence>
<keyword evidence="8" id="KW-0411">Iron-sulfur</keyword>
<evidence type="ECO:0000256" key="2">
    <source>
        <dbReference type="ARBA" id="ARBA00001964"/>
    </source>
</evidence>
<dbReference type="InterPro" id="IPR032686">
    <property type="entry name" value="PFO_beta_C"/>
</dbReference>
<keyword evidence="7" id="KW-0408">Iron</keyword>
<keyword evidence="5" id="KW-0460">Magnesium</keyword>
<dbReference type="GO" id="GO:0016625">
    <property type="term" value="F:oxidoreductase activity, acting on the aldehyde or oxo group of donors, iron-sulfur protein as acceptor"/>
    <property type="evidence" value="ECO:0007669"/>
    <property type="project" value="UniProtKB-ARBA"/>
</dbReference>
<evidence type="ECO:0000256" key="3">
    <source>
        <dbReference type="ARBA" id="ARBA00001966"/>
    </source>
</evidence>
<sequence>MEDLRTGYQITWCPGCTNFGIYTTIISTLKELESEGKIDRRKIVFASGIGCAGKIHNYLNLSSFSGLHGRALPLGVGIKMGNPELTVLVFQGDGDTYNEGMDHFISSCKENADVKLFVHNNQVFALTTAQHTFTTEEGYYSKSLGMKVFEKPLNPIALALISGATFVARGYALWIDHLKYIMKEAILHKGFAFVDIIQPCIVQHDTRKYYETHMYKLEDVGHDPTNFDEALKKALEYDYTLREDAKIPIGIFYKGYRITLHEGLKVQPFYKINRELNLDVLSQITV</sequence>
<name>A0A2T9WTR0_NANST</name>
<keyword evidence="6" id="KW-0560">Oxidoreductase</keyword>
<dbReference type="GO" id="GO:0030976">
    <property type="term" value="F:thiamine pyrophosphate binding"/>
    <property type="evidence" value="ECO:0007669"/>
    <property type="project" value="InterPro"/>
</dbReference>
<dbReference type="InterPro" id="IPR051457">
    <property type="entry name" value="2-oxoacid:Fd_oxidoreductase"/>
</dbReference>